<keyword evidence="1" id="KW-0812">Transmembrane</keyword>
<organism evidence="3 4">
    <name type="scientific">Marinomonas sargassi</name>
    <dbReference type="NCBI Taxonomy" id="2984494"/>
    <lineage>
        <taxon>Bacteria</taxon>
        <taxon>Pseudomonadati</taxon>
        <taxon>Pseudomonadota</taxon>
        <taxon>Gammaproteobacteria</taxon>
        <taxon>Oceanospirillales</taxon>
        <taxon>Oceanospirillaceae</taxon>
        <taxon>Marinomonas</taxon>
    </lineage>
</organism>
<reference evidence="3 4" key="1">
    <citation type="submission" date="2022-10" db="EMBL/GenBank/DDBJ databases">
        <title>Marinomonas transparenta sp. nov. and Marinomonas sargassi sp. nov., isolated from marine alga (Sargassum natans (L.) Gaillon).</title>
        <authorList>
            <person name="Wang Y."/>
        </authorList>
    </citation>
    <scope>NUCLEOTIDE SEQUENCE [LARGE SCALE GENOMIC DNA]</scope>
    <source>
        <strain evidence="3 4">C2222</strain>
    </source>
</reference>
<proteinExistence type="predicted"/>
<feature type="chain" id="PRO_5046585666" evidence="2">
    <location>
        <begin position="25"/>
        <end position="196"/>
    </location>
</feature>
<keyword evidence="1" id="KW-0472">Membrane</keyword>
<feature type="transmembrane region" description="Helical" evidence="1">
    <location>
        <begin position="144"/>
        <end position="168"/>
    </location>
</feature>
<gene>
    <name evidence="3" type="ORF">OFY17_06270</name>
</gene>
<keyword evidence="2" id="KW-0732">Signal</keyword>
<dbReference type="InterPro" id="IPR007038">
    <property type="entry name" value="HupE_UreJ"/>
</dbReference>
<accession>A0ABT2YRH9</accession>
<evidence type="ECO:0000256" key="1">
    <source>
        <dbReference type="SAM" id="Phobius"/>
    </source>
</evidence>
<dbReference type="PIRSF" id="PIRSF016919">
    <property type="entry name" value="HupE_UreJ"/>
    <property type="match status" value="1"/>
</dbReference>
<feature type="transmembrane region" description="Helical" evidence="1">
    <location>
        <begin position="180"/>
        <end position="195"/>
    </location>
</feature>
<dbReference type="RefSeq" id="WP_263529875.1">
    <property type="nucleotide sequence ID" value="NZ_JAOVZB010000002.1"/>
</dbReference>
<dbReference type="Pfam" id="PF04955">
    <property type="entry name" value="HupE_UreJ"/>
    <property type="match status" value="1"/>
</dbReference>
<keyword evidence="1" id="KW-1133">Transmembrane helix</keyword>
<feature type="transmembrane region" description="Helical" evidence="1">
    <location>
        <begin position="40"/>
        <end position="58"/>
    </location>
</feature>
<feature type="transmembrane region" description="Helical" evidence="1">
    <location>
        <begin position="89"/>
        <end position="108"/>
    </location>
</feature>
<feature type="transmembrane region" description="Helical" evidence="1">
    <location>
        <begin position="115"/>
        <end position="132"/>
    </location>
</feature>
<evidence type="ECO:0000313" key="3">
    <source>
        <dbReference type="EMBL" id="MCV2402495.1"/>
    </source>
</evidence>
<sequence length="196" mass="20610">MKKIPMMIVNALLVIFCFANPAYAHEMADGGGFISGLSHPVLGFDHLLAMLSVGILSAQMGGRAIWTVPATFVAVMFIGGVMGMQGISLFSVELGIAVSVFALGVTICVDRKLPALIAMMFVGFFAVFHGYAHGIEMPYLAEPALYVSGFLLGTIAIHIAGVIVGTFLGKLSQGDQKLKYLGAAIGGIGFHLIMLT</sequence>
<evidence type="ECO:0000313" key="4">
    <source>
        <dbReference type="Proteomes" id="UP001209713"/>
    </source>
</evidence>
<keyword evidence="4" id="KW-1185">Reference proteome</keyword>
<name>A0ABT2YRH9_9GAMM</name>
<feature type="transmembrane region" description="Helical" evidence="1">
    <location>
        <begin position="65"/>
        <end position="83"/>
    </location>
</feature>
<comment type="caution">
    <text evidence="3">The sequence shown here is derived from an EMBL/GenBank/DDBJ whole genome shotgun (WGS) entry which is preliminary data.</text>
</comment>
<feature type="signal peptide" evidence="2">
    <location>
        <begin position="1"/>
        <end position="24"/>
    </location>
</feature>
<protein>
    <submittedName>
        <fullName evidence="3">HupE/UreJ family protein</fullName>
    </submittedName>
</protein>
<dbReference type="Proteomes" id="UP001209713">
    <property type="component" value="Unassembled WGS sequence"/>
</dbReference>
<evidence type="ECO:0000256" key="2">
    <source>
        <dbReference type="SAM" id="SignalP"/>
    </source>
</evidence>
<dbReference type="EMBL" id="JAOVZB010000002">
    <property type="protein sequence ID" value="MCV2402495.1"/>
    <property type="molecule type" value="Genomic_DNA"/>
</dbReference>